<name>A0ABU5UBJ5_9CYAN</name>
<keyword evidence="2" id="KW-0472">Membrane</keyword>
<dbReference type="EMBL" id="JAYGHG010000006">
    <property type="protein sequence ID" value="MEA5580901.1"/>
    <property type="molecule type" value="Genomic_DNA"/>
</dbReference>
<feature type="transmembrane region" description="Helical" evidence="2">
    <location>
        <begin position="27"/>
        <end position="44"/>
    </location>
</feature>
<evidence type="ECO:0000313" key="3">
    <source>
        <dbReference type="EMBL" id="MEA5580901.1"/>
    </source>
</evidence>
<feature type="region of interest" description="Disordered" evidence="1">
    <location>
        <begin position="153"/>
        <end position="174"/>
    </location>
</feature>
<protein>
    <submittedName>
        <fullName evidence="3">Uncharacterized protein</fullName>
    </submittedName>
</protein>
<evidence type="ECO:0000256" key="1">
    <source>
        <dbReference type="SAM" id="MobiDB-lite"/>
    </source>
</evidence>
<dbReference type="Proteomes" id="UP001302120">
    <property type="component" value="Unassembled WGS sequence"/>
</dbReference>
<comment type="caution">
    <text evidence="3">The sequence shown here is derived from an EMBL/GenBank/DDBJ whole genome shotgun (WGS) entry which is preliminary data.</text>
</comment>
<sequence>MTKSIVHQQSLITPFPFIGQIAKKIRIFPLVVLLFSPISVWVLTEAIAPQIVRAYTTRIDLNIERMADETYESTLRRAESVARAAAQRSFDKDILATDVSVIVTVESYGAIAPILALEVTRQQWRSRPDPRRWASYFKSARYLLLYDTKPAISNANQPSPTMPPAASPANSPAQ</sequence>
<evidence type="ECO:0000313" key="4">
    <source>
        <dbReference type="Proteomes" id="UP001302120"/>
    </source>
</evidence>
<evidence type="ECO:0000256" key="2">
    <source>
        <dbReference type="SAM" id="Phobius"/>
    </source>
</evidence>
<proteinExistence type="predicted"/>
<keyword evidence="2" id="KW-1133">Transmembrane helix</keyword>
<keyword evidence="4" id="KW-1185">Reference proteome</keyword>
<dbReference type="RefSeq" id="WP_323195243.1">
    <property type="nucleotide sequence ID" value="NZ_JAYGHG010000006.1"/>
</dbReference>
<reference evidence="3 4" key="1">
    <citation type="submission" date="2023-12" db="EMBL/GenBank/DDBJ databases">
        <title>Baltic Sea Cyanobacteria.</title>
        <authorList>
            <person name="Delbaje E."/>
            <person name="Fewer D.P."/>
            <person name="Shishido T.K."/>
        </authorList>
    </citation>
    <scope>NUCLEOTIDE SEQUENCE [LARGE SCALE GENOMIC DNA]</scope>
    <source>
        <strain evidence="3 4">UHCC-0300</strain>
    </source>
</reference>
<accession>A0ABU5UBJ5</accession>
<keyword evidence="2" id="KW-0812">Transmembrane</keyword>
<gene>
    <name evidence="3" type="ORF">VB620_06055</name>
</gene>
<organism evidence="3 4">
    <name type="scientific">Nodularia harveyana UHCC-0300</name>
    <dbReference type="NCBI Taxonomy" id="2974287"/>
    <lineage>
        <taxon>Bacteria</taxon>
        <taxon>Bacillati</taxon>
        <taxon>Cyanobacteriota</taxon>
        <taxon>Cyanophyceae</taxon>
        <taxon>Nostocales</taxon>
        <taxon>Nodulariaceae</taxon>
        <taxon>Nodularia</taxon>
    </lineage>
</organism>